<reference evidence="2" key="2">
    <citation type="submission" date="2023-04" db="EMBL/GenBank/DDBJ databases">
        <authorList>
            <person name="Bruccoleri R.E."/>
            <person name="Oakeley E.J."/>
            <person name="Faust A.-M."/>
            <person name="Dessus-Babus S."/>
            <person name="Altorfer M."/>
            <person name="Burckhardt D."/>
            <person name="Oertli M."/>
            <person name="Naumann U."/>
            <person name="Petersen F."/>
            <person name="Wong J."/>
        </authorList>
    </citation>
    <scope>NUCLEOTIDE SEQUENCE</scope>
    <source>
        <strain evidence="2">GSM-AAB239-AS_SAM_17_03QT</strain>
        <tissue evidence="2">Leaf</tissue>
    </source>
</reference>
<organism evidence="2 3">
    <name type="scientific">Iris pallida</name>
    <name type="common">Sweet iris</name>
    <dbReference type="NCBI Taxonomy" id="29817"/>
    <lineage>
        <taxon>Eukaryota</taxon>
        <taxon>Viridiplantae</taxon>
        <taxon>Streptophyta</taxon>
        <taxon>Embryophyta</taxon>
        <taxon>Tracheophyta</taxon>
        <taxon>Spermatophyta</taxon>
        <taxon>Magnoliopsida</taxon>
        <taxon>Liliopsida</taxon>
        <taxon>Asparagales</taxon>
        <taxon>Iridaceae</taxon>
        <taxon>Iridoideae</taxon>
        <taxon>Irideae</taxon>
        <taxon>Iris</taxon>
    </lineage>
</organism>
<dbReference type="EMBL" id="JANAVB010008400">
    <property type="protein sequence ID" value="KAJ6841631.1"/>
    <property type="molecule type" value="Genomic_DNA"/>
</dbReference>
<evidence type="ECO:0000313" key="2">
    <source>
        <dbReference type="EMBL" id="KAJ6841631.1"/>
    </source>
</evidence>
<evidence type="ECO:0000313" key="1">
    <source>
        <dbReference type="EMBL" id="KAJ6832555.1"/>
    </source>
</evidence>
<evidence type="ECO:0000313" key="3">
    <source>
        <dbReference type="Proteomes" id="UP001140949"/>
    </source>
</evidence>
<accession>A0AAX6HLW0</accession>
<protein>
    <submittedName>
        <fullName evidence="2">Uncharacterized protein</fullName>
    </submittedName>
</protein>
<dbReference type="PANTHER" id="PTHR12603">
    <property type="entry name" value="CCR4-NOT TRANSCRIPTION COMPLEX RELATED"/>
    <property type="match status" value="1"/>
</dbReference>
<gene>
    <name evidence="2" type="ORF">M6B38_305530</name>
    <name evidence="1" type="ORF">M6B38_343915</name>
</gene>
<dbReference type="AlphaFoldDB" id="A0AAX6HLW0"/>
<dbReference type="GO" id="GO:0030014">
    <property type="term" value="C:CCR4-NOT complex"/>
    <property type="evidence" value="ECO:0007669"/>
    <property type="project" value="InterPro"/>
</dbReference>
<name>A0AAX6HLW0_IRIPA</name>
<comment type="caution">
    <text evidence="2">The sequence shown here is derived from an EMBL/GenBank/DDBJ whole genome shotgun (WGS) entry which is preliminary data.</text>
</comment>
<sequence>MICSNPDCLYLHDIGSQEDNFTKDENISAYTRSRVPQISSNNLQPRAGNMLPLPTDELSYGVAVSTKQATKSASNGLISLPCP</sequence>
<dbReference type="GO" id="GO:0004842">
    <property type="term" value="F:ubiquitin-protein transferase activity"/>
    <property type="evidence" value="ECO:0007669"/>
    <property type="project" value="InterPro"/>
</dbReference>
<dbReference type="EMBL" id="JANAVB010016140">
    <property type="protein sequence ID" value="KAJ6832555.1"/>
    <property type="molecule type" value="Genomic_DNA"/>
</dbReference>
<dbReference type="InterPro" id="IPR039780">
    <property type="entry name" value="Mot2"/>
</dbReference>
<reference evidence="2" key="1">
    <citation type="journal article" date="2023" name="GigaByte">
        <title>Genome assembly of the bearded iris, Iris pallida Lam.</title>
        <authorList>
            <person name="Bruccoleri R.E."/>
            <person name="Oakeley E.J."/>
            <person name="Faust A.M.E."/>
            <person name="Altorfer M."/>
            <person name="Dessus-Babus S."/>
            <person name="Burckhardt D."/>
            <person name="Oertli M."/>
            <person name="Naumann U."/>
            <person name="Petersen F."/>
            <person name="Wong J."/>
        </authorList>
    </citation>
    <scope>NUCLEOTIDE SEQUENCE</scope>
    <source>
        <strain evidence="2">GSM-AAB239-AS_SAM_17_03QT</strain>
    </source>
</reference>
<dbReference type="Proteomes" id="UP001140949">
    <property type="component" value="Unassembled WGS sequence"/>
</dbReference>
<proteinExistence type="predicted"/>
<keyword evidence="3" id="KW-1185">Reference proteome</keyword>
<dbReference type="PANTHER" id="PTHR12603:SF36">
    <property type="entry name" value="RNA BINDING (RRM_RBD_RNP MOTIFS) FAMILY PROTEIN"/>
    <property type="match status" value="1"/>
</dbReference>
<dbReference type="GO" id="GO:0016567">
    <property type="term" value="P:protein ubiquitination"/>
    <property type="evidence" value="ECO:0007669"/>
    <property type="project" value="TreeGrafter"/>
</dbReference>